<dbReference type="InterPro" id="IPR050832">
    <property type="entry name" value="Bact_Acetyltransf"/>
</dbReference>
<feature type="binding site" evidence="4">
    <location>
        <begin position="274"/>
        <end position="279"/>
    </location>
    <ligand>
        <name>acetyl-CoA</name>
        <dbReference type="ChEBI" id="CHEBI:57288"/>
        <label>2</label>
    </ligand>
</feature>
<sequence>MPERLDDTDRTAVVSLVDAVTEADGVAPISEDGRLALVHGKPGALHFTQRADNAVAGYLYLSPPDAEQDCTAELCVTPRWRRRGHGRALLEAALAETAGALRVWAHGSLPGTQRFAERLGFAAVRELRLMELDLAAAAAAPDFAAPPPDGVELGTFRPGEDEESWLALNARAFAHHPEQGSWTAQELTEREAEPWFDPAGFFLARTAHDLIGFHWTKVHPAGAYGPGPVGEIYVLGVDPDAGRRGLGRFLAVAGLQHLAQTGLDSVILYVDGDNLPAVRLYQSLGFRNRAVDTLYERRGSAK</sequence>
<dbReference type="PANTHER" id="PTHR43877">
    <property type="entry name" value="AMINOALKYLPHOSPHONATE N-ACETYLTRANSFERASE-RELATED-RELATED"/>
    <property type="match status" value="1"/>
</dbReference>
<dbReference type="GO" id="GO:0010125">
    <property type="term" value="P:mycothiol biosynthetic process"/>
    <property type="evidence" value="ECO:0007669"/>
    <property type="project" value="UniProtKB-UniRule"/>
</dbReference>
<gene>
    <name evidence="4 6" type="primary">mshD</name>
    <name evidence="6" type="ORF">KGA66_04495</name>
</gene>
<evidence type="ECO:0000313" key="6">
    <source>
        <dbReference type="EMBL" id="MBS2962293.1"/>
    </source>
</evidence>
<accession>A0A8J7WHH5</accession>
<proteinExistence type="inferred from homology"/>
<protein>
    <recommendedName>
        <fullName evidence="4">Mycothiol acetyltransferase</fullName>
        <shortName evidence="4">MSH acetyltransferase</shortName>
        <ecNumber evidence="4">2.3.1.189</ecNumber>
    </recommendedName>
    <alternativeName>
        <fullName evidence="4">Mycothiol synthase</fullName>
    </alternativeName>
</protein>
<feature type="binding site" evidence="4">
    <location>
        <begin position="242"/>
        <end position="248"/>
    </location>
    <ligand>
        <name>acetyl-CoA</name>
        <dbReference type="ChEBI" id="CHEBI:57288"/>
        <label>2</label>
    </ligand>
</feature>
<feature type="domain" description="N-acetyltransferase" evidence="5">
    <location>
        <begin position="1"/>
        <end position="135"/>
    </location>
</feature>
<comment type="similarity">
    <text evidence="4">Belongs to the acetyltransferase family. MshD subfamily.</text>
</comment>
<dbReference type="HAMAP" id="MF_01698">
    <property type="entry name" value="MshD"/>
    <property type="match status" value="1"/>
</dbReference>
<keyword evidence="3 4" id="KW-0012">Acyltransferase</keyword>
<name>A0A8J7WHH5_9ACTN</name>
<organism evidence="6 7">
    <name type="scientific">Actinocrinis puniceicyclus</name>
    <dbReference type="NCBI Taxonomy" id="977794"/>
    <lineage>
        <taxon>Bacteria</taxon>
        <taxon>Bacillati</taxon>
        <taxon>Actinomycetota</taxon>
        <taxon>Actinomycetes</taxon>
        <taxon>Catenulisporales</taxon>
        <taxon>Actinospicaceae</taxon>
        <taxon>Actinocrinis</taxon>
    </lineage>
</organism>
<evidence type="ECO:0000256" key="1">
    <source>
        <dbReference type="ARBA" id="ARBA00022679"/>
    </source>
</evidence>
<comment type="catalytic activity">
    <reaction evidence="4">
        <text>1D-myo-inositol 2-(L-cysteinylamino)-2-deoxy-alpha-D-glucopyranoside + acetyl-CoA = mycothiol + CoA + H(+)</text>
        <dbReference type="Rhea" id="RHEA:26172"/>
        <dbReference type="ChEBI" id="CHEBI:15378"/>
        <dbReference type="ChEBI" id="CHEBI:16768"/>
        <dbReference type="ChEBI" id="CHEBI:57287"/>
        <dbReference type="ChEBI" id="CHEBI:57288"/>
        <dbReference type="ChEBI" id="CHEBI:58887"/>
        <dbReference type="EC" id="2.3.1.189"/>
    </reaction>
</comment>
<dbReference type="GO" id="GO:0035447">
    <property type="term" value="F:mycothiol synthase activity"/>
    <property type="evidence" value="ECO:0007669"/>
    <property type="project" value="UniProtKB-UniRule"/>
</dbReference>
<dbReference type="EC" id="2.3.1.189" evidence="4"/>
<dbReference type="Pfam" id="PF00583">
    <property type="entry name" value="Acetyltransf_1"/>
    <property type="match status" value="1"/>
</dbReference>
<dbReference type="Pfam" id="PF13508">
    <property type="entry name" value="Acetyltransf_7"/>
    <property type="match status" value="1"/>
</dbReference>
<feature type="binding site" evidence="4">
    <location>
        <position position="31"/>
    </location>
    <ligand>
        <name>1D-myo-inositol 2-(L-cysteinylamino)-2-deoxy-alpha-D-glucopyranoside</name>
        <dbReference type="ChEBI" id="CHEBI:58887"/>
    </ligand>
</feature>
<keyword evidence="1 4" id="KW-0808">Transferase</keyword>
<dbReference type="InterPro" id="IPR016181">
    <property type="entry name" value="Acyl_CoA_acyltransferase"/>
</dbReference>
<feature type="binding site" evidence="4">
    <location>
        <position position="231"/>
    </location>
    <ligand>
        <name>1D-myo-inositol 2-(L-cysteinylamino)-2-deoxy-alpha-D-glucopyranoside</name>
        <dbReference type="ChEBI" id="CHEBI:58887"/>
    </ligand>
</feature>
<reference evidence="6" key="1">
    <citation type="submission" date="2021-04" db="EMBL/GenBank/DDBJ databases">
        <title>Genome based classification of Actinospica acidithermotolerans sp. nov., an actinobacterium isolated from an Indonesian hot spring.</title>
        <authorList>
            <person name="Kusuma A.B."/>
            <person name="Putra K.E."/>
            <person name="Nafisah S."/>
            <person name="Loh J."/>
            <person name="Nouioui I."/>
            <person name="Goodfellow M."/>
        </authorList>
    </citation>
    <scope>NUCLEOTIDE SEQUENCE</scope>
    <source>
        <strain evidence="6">DSM 45618</strain>
    </source>
</reference>
<feature type="binding site" evidence="4">
    <location>
        <position position="217"/>
    </location>
    <ligand>
        <name>1D-myo-inositol 2-(L-cysteinylamino)-2-deoxy-alpha-D-glucopyranoside</name>
        <dbReference type="ChEBI" id="CHEBI:58887"/>
    </ligand>
</feature>
<feature type="binding site" evidence="4">
    <location>
        <begin position="74"/>
        <end position="76"/>
    </location>
    <ligand>
        <name>acetyl-CoA</name>
        <dbReference type="ChEBI" id="CHEBI:57288"/>
        <label>1</label>
    </ligand>
</feature>
<dbReference type="Proteomes" id="UP000677913">
    <property type="component" value="Unassembled WGS sequence"/>
</dbReference>
<comment type="caution">
    <text evidence="6">The sequence shown here is derived from an EMBL/GenBank/DDBJ whole genome shotgun (WGS) entry which is preliminary data.</text>
</comment>
<evidence type="ECO:0000256" key="3">
    <source>
        <dbReference type="ARBA" id="ARBA00023315"/>
    </source>
</evidence>
<dbReference type="EMBL" id="JAGSXH010000009">
    <property type="protein sequence ID" value="MBS2962293.1"/>
    <property type="molecule type" value="Genomic_DNA"/>
</dbReference>
<feature type="binding site" evidence="4">
    <location>
        <begin position="235"/>
        <end position="237"/>
    </location>
    <ligand>
        <name>acetyl-CoA</name>
        <dbReference type="ChEBI" id="CHEBI:57288"/>
        <label>2</label>
    </ligand>
</feature>
<feature type="binding site" evidence="4">
    <location>
        <position position="269"/>
    </location>
    <ligand>
        <name>1D-myo-inositol 2-(L-cysteinylamino)-2-deoxy-alpha-D-glucopyranoside</name>
        <dbReference type="ChEBI" id="CHEBI:58887"/>
    </ligand>
</feature>
<comment type="subunit">
    <text evidence="4">Monomer.</text>
</comment>
<dbReference type="AlphaFoldDB" id="A0A8J7WHH5"/>
<dbReference type="InterPro" id="IPR017813">
    <property type="entry name" value="Mycothiol_AcTrfase"/>
</dbReference>
<evidence type="ECO:0000256" key="2">
    <source>
        <dbReference type="ARBA" id="ARBA00022737"/>
    </source>
</evidence>
<comment type="caution">
    <text evidence="4">Lacks conserved residue(s) required for the propagation of feature annotation.</text>
</comment>
<feature type="domain" description="N-acetyltransferase" evidence="5">
    <location>
        <begin position="151"/>
        <end position="302"/>
    </location>
</feature>
<feature type="binding site" evidence="4">
    <location>
        <position position="178"/>
    </location>
    <ligand>
        <name>1D-myo-inositol 2-(L-cysteinylamino)-2-deoxy-alpha-D-glucopyranoside</name>
        <dbReference type="ChEBI" id="CHEBI:58887"/>
    </ligand>
</feature>
<evidence type="ECO:0000313" key="7">
    <source>
        <dbReference type="Proteomes" id="UP000677913"/>
    </source>
</evidence>
<dbReference type="NCBIfam" id="TIGR03448">
    <property type="entry name" value="mycothiol_MshD"/>
    <property type="match status" value="1"/>
</dbReference>
<keyword evidence="7" id="KW-1185">Reference proteome</keyword>
<comment type="function">
    <text evidence="4">Catalyzes the transfer of acetyl from acetyl-CoA to desacetylmycothiol (Cys-GlcN-Ins) to form mycothiol.</text>
</comment>
<dbReference type="SUPFAM" id="SSF55729">
    <property type="entry name" value="Acyl-CoA N-acyltransferases (Nat)"/>
    <property type="match status" value="1"/>
</dbReference>
<evidence type="ECO:0000256" key="4">
    <source>
        <dbReference type="HAMAP-Rule" id="MF_01698"/>
    </source>
</evidence>
<dbReference type="PROSITE" id="PS51186">
    <property type="entry name" value="GNAT"/>
    <property type="match status" value="2"/>
</dbReference>
<dbReference type="PIRSF" id="PIRSF021524">
    <property type="entry name" value="MSH_acetyltransferase"/>
    <property type="match status" value="1"/>
</dbReference>
<dbReference type="Gene3D" id="3.40.630.30">
    <property type="match status" value="1"/>
</dbReference>
<dbReference type="InterPro" id="IPR000182">
    <property type="entry name" value="GNAT_dom"/>
</dbReference>
<evidence type="ECO:0000259" key="5">
    <source>
        <dbReference type="PROSITE" id="PS51186"/>
    </source>
</evidence>
<dbReference type="CDD" id="cd04301">
    <property type="entry name" value="NAT_SF"/>
    <property type="match status" value="2"/>
</dbReference>
<keyword evidence="2 4" id="KW-0677">Repeat</keyword>